<dbReference type="Proteomes" id="UP001501183">
    <property type="component" value="Unassembled WGS sequence"/>
</dbReference>
<protein>
    <submittedName>
        <fullName evidence="2">Uncharacterized protein</fullName>
    </submittedName>
</protein>
<organism evidence="2 3">
    <name type="scientific">Rhodococcus olei</name>
    <dbReference type="NCBI Taxonomy" id="2161675"/>
    <lineage>
        <taxon>Bacteria</taxon>
        <taxon>Bacillati</taxon>
        <taxon>Actinomycetota</taxon>
        <taxon>Actinomycetes</taxon>
        <taxon>Mycobacteriales</taxon>
        <taxon>Nocardiaceae</taxon>
        <taxon>Rhodococcus</taxon>
    </lineage>
</organism>
<sequence length="87" mass="9537">MQPQAWHTRSAGDGARGIRLFDWARVTVQGAGSPEQDYWLLARRSCTSPTDLAHYLCNARNVPLAATSLQSPELGGRSRKPSSELGR</sequence>
<evidence type="ECO:0000256" key="1">
    <source>
        <dbReference type="SAM" id="MobiDB-lite"/>
    </source>
</evidence>
<evidence type="ECO:0000313" key="3">
    <source>
        <dbReference type="Proteomes" id="UP001501183"/>
    </source>
</evidence>
<proteinExistence type="predicted"/>
<feature type="region of interest" description="Disordered" evidence="1">
    <location>
        <begin position="67"/>
        <end position="87"/>
    </location>
</feature>
<gene>
    <name evidence="2" type="ORF">GCM10023094_56280</name>
</gene>
<comment type="caution">
    <text evidence="2">The sequence shown here is derived from an EMBL/GenBank/DDBJ whole genome shotgun (WGS) entry which is preliminary data.</text>
</comment>
<keyword evidence="3" id="KW-1185">Reference proteome</keyword>
<dbReference type="EMBL" id="BAABFB010000096">
    <property type="protein sequence ID" value="GAA4491667.1"/>
    <property type="molecule type" value="Genomic_DNA"/>
</dbReference>
<reference evidence="3" key="1">
    <citation type="journal article" date="2019" name="Int. J. Syst. Evol. Microbiol.">
        <title>The Global Catalogue of Microorganisms (GCM) 10K type strain sequencing project: providing services to taxonomists for standard genome sequencing and annotation.</title>
        <authorList>
            <consortium name="The Broad Institute Genomics Platform"/>
            <consortium name="The Broad Institute Genome Sequencing Center for Infectious Disease"/>
            <person name="Wu L."/>
            <person name="Ma J."/>
        </authorList>
    </citation>
    <scope>NUCLEOTIDE SEQUENCE [LARGE SCALE GENOMIC DNA]</scope>
    <source>
        <strain evidence="3">JCM 32206</strain>
    </source>
</reference>
<evidence type="ECO:0000313" key="2">
    <source>
        <dbReference type="EMBL" id="GAA4491667.1"/>
    </source>
</evidence>
<name>A0ABP8PSJ5_9NOCA</name>
<accession>A0ABP8PSJ5</accession>